<dbReference type="InterPro" id="IPR036291">
    <property type="entry name" value="NAD(P)-bd_dom_sf"/>
</dbReference>
<accession>A0A6J7M609</accession>
<dbReference type="AlphaFoldDB" id="A0A6J7M609"/>
<evidence type="ECO:0000313" key="2">
    <source>
        <dbReference type="EMBL" id="CAB4731673.1"/>
    </source>
</evidence>
<reference evidence="4" key="1">
    <citation type="submission" date="2020-05" db="EMBL/GenBank/DDBJ databases">
        <authorList>
            <person name="Chiriac C."/>
            <person name="Salcher M."/>
            <person name="Ghai R."/>
            <person name="Kavagutti S V."/>
        </authorList>
    </citation>
    <scope>NUCLEOTIDE SEQUENCE</scope>
</reference>
<dbReference type="PANTHER" id="PTHR42879">
    <property type="entry name" value="3-OXOACYL-(ACYL-CARRIER-PROTEIN) REDUCTASE"/>
    <property type="match status" value="1"/>
</dbReference>
<dbReference type="EMBL" id="CAFBOS010000002">
    <property type="protein sequence ID" value="CAB4976097.1"/>
    <property type="molecule type" value="Genomic_DNA"/>
</dbReference>
<dbReference type="EMBL" id="CAFBMH010000061">
    <property type="protein sequence ID" value="CAB4913777.1"/>
    <property type="molecule type" value="Genomic_DNA"/>
</dbReference>
<dbReference type="GO" id="GO:0032787">
    <property type="term" value="P:monocarboxylic acid metabolic process"/>
    <property type="evidence" value="ECO:0007669"/>
    <property type="project" value="UniProtKB-ARBA"/>
</dbReference>
<dbReference type="PRINTS" id="PR00080">
    <property type="entry name" value="SDRFAMILY"/>
</dbReference>
<organism evidence="4">
    <name type="scientific">freshwater metagenome</name>
    <dbReference type="NCBI Taxonomy" id="449393"/>
    <lineage>
        <taxon>unclassified sequences</taxon>
        <taxon>metagenomes</taxon>
        <taxon>ecological metagenomes</taxon>
    </lineage>
</organism>
<name>A0A6J7M609_9ZZZZ</name>
<dbReference type="InterPro" id="IPR050259">
    <property type="entry name" value="SDR"/>
</dbReference>
<protein>
    <submittedName>
        <fullName evidence="4">Unannotated protein</fullName>
    </submittedName>
</protein>
<dbReference type="SUPFAM" id="SSF51735">
    <property type="entry name" value="NAD(P)-binding Rossmann-fold domains"/>
    <property type="match status" value="1"/>
</dbReference>
<proteinExistence type="inferred from homology"/>
<gene>
    <name evidence="2" type="ORF">UFOPK2754_00521</name>
    <name evidence="3" type="ORF">UFOPK3543_01680</name>
    <name evidence="4" type="ORF">UFOPK3967_00059</name>
</gene>
<dbReference type="PROSITE" id="PS00061">
    <property type="entry name" value="ADH_SHORT"/>
    <property type="match status" value="1"/>
</dbReference>
<sequence>MTGEFVGRRVVVTGASRGIGASIAERFAAEGASVVITARTLEEHDHLEGSLADTMARCAKYGTVVPLVADLADATDRARIIPESERILGGPIDILVNNAAAGIHQLSASMSLKHRRIMFEVNFHAPFDLAQAVIPSMVERGEGWIINVSSSSSDITDGPPFPDSPMGTTNAAYGATKAALNRYTNVLGVELYGTGVRVNTLQPVKPVASAGALIHLAGRLDPDRFNPVEVIVEATMALSSCGPDLTARICVDGPLLGELGRAVRELDGTALLDPQPS</sequence>
<dbReference type="InterPro" id="IPR002347">
    <property type="entry name" value="SDR_fam"/>
</dbReference>
<evidence type="ECO:0000256" key="1">
    <source>
        <dbReference type="ARBA" id="ARBA00006484"/>
    </source>
</evidence>
<evidence type="ECO:0000313" key="3">
    <source>
        <dbReference type="EMBL" id="CAB4913777.1"/>
    </source>
</evidence>
<dbReference type="Pfam" id="PF00106">
    <property type="entry name" value="adh_short"/>
    <property type="match status" value="1"/>
</dbReference>
<evidence type="ECO:0000313" key="4">
    <source>
        <dbReference type="EMBL" id="CAB4976097.1"/>
    </source>
</evidence>
<dbReference type="InterPro" id="IPR020904">
    <property type="entry name" value="Sc_DH/Rdtase_CS"/>
</dbReference>
<comment type="similarity">
    <text evidence="1">Belongs to the short-chain dehydrogenases/reductases (SDR) family.</text>
</comment>
<dbReference type="Gene3D" id="3.40.50.720">
    <property type="entry name" value="NAD(P)-binding Rossmann-like Domain"/>
    <property type="match status" value="1"/>
</dbReference>
<dbReference type="PRINTS" id="PR00081">
    <property type="entry name" value="GDHRDH"/>
</dbReference>
<dbReference type="PANTHER" id="PTHR42879:SF2">
    <property type="entry name" value="3-OXOACYL-[ACYL-CARRIER-PROTEIN] REDUCTASE FABG"/>
    <property type="match status" value="1"/>
</dbReference>
<dbReference type="EMBL" id="CAEZYR010000012">
    <property type="protein sequence ID" value="CAB4731673.1"/>
    <property type="molecule type" value="Genomic_DNA"/>
</dbReference>